<feature type="binding site" description="covalent" evidence="21">
    <location>
        <position position="221"/>
    </location>
    <ligand>
        <name>heme c</name>
        <dbReference type="ChEBI" id="CHEBI:61717"/>
        <label>2</label>
    </ligand>
</feature>
<feature type="binding site" description="axial binding residue" evidence="20">
    <location>
        <position position="225"/>
    </location>
    <ligand>
        <name>heme c</name>
        <dbReference type="ChEBI" id="CHEBI:61717"/>
        <label>2</label>
    </ligand>
    <ligandPart>
        <name>Fe</name>
        <dbReference type="ChEBI" id="CHEBI:18248"/>
    </ligandPart>
</feature>
<dbReference type="NCBIfam" id="TIGR00782">
    <property type="entry name" value="ccoP"/>
    <property type="match status" value="1"/>
</dbReference>
<proteinExistence type="inferred from homology"/>
<dbReference type="GO" id="GO:0046872">
    <property type="term" value="F:metal ion binding"/>
    <property type="evidence" value="ECO:0007669"/>
    <property type="project" value="UniProtKB-KW"/>
</dbReference>
<comment type="pathway">
    <text evidence="2 19">Energy metabolism; oxidative phosphorylation.</text>
</comment>
<evidence type="ECO:0000259" key="23">
    <source>
        <dbReference type="PROSITE" id="PS51007"/>
    </source>
</evidence>
<name>A0A4Q0MC47_9HYPH</name>
<comment type="similarity">
    <text evidence="3 19">Belongs to the CcoP / FixP family.</text>
</comment>
<evidence type="ECO:0000313" key="25">
    <source>
        <dbReference type="Proteomes" id="UP000289708"/>
    </source>
</evidence>
<evidence type="ECO:0000313" key="24">
    <source>
        <dbReference type="EMBL" id="RXF70908.1"/>
    </source>
</evidence>
<evidence type="ECO:0000256" key="20">
    <source>
        <dbReference type="PIRSR" id="PIRSR000006-1"/>
    </source>
</evidence>
<dbReference type="OrthoDB" id="9811281at2"/>
<dbReference type="Pfam" id="PF00034">
    <property type="entry name" value="Cytochrom_C"/>
    <property type="match status" value="1"/>
</dbReference>
<dbReference type="SUPFAM" id="SSF46626">
    <property type="entry name" value="Cytochrome c"/>
    <property type="match status" value="2"/>
</dbReference>
<feature type="binding site" description="axial binding residue" evidence="20">
    <location>
        <position position="172"/>
    </location>
    <ligand>
        <name>heme c</name>
        <dbReference type="ChEBI" id="CHEBI:61717"/>
        <label>2</label>
    </ligand>
    <ligandPart>
        <name>Fe</name>
        <dbReference type="ChEBI" id="CHEBI:18248"/>
    </ligandPart>
</feature>
<dbReference type="GO" id="GO:1902600">
    <property type="term" value="P:proton transmembrane transport"/>
    <property type="evidence" value="ECO:0007669"/>
    <property type="project" value="UniProtKB-KW"/>
</dbReference>
<evidence type="ECO:0000256" key="10">
    <source>
        <dbReference type="ARBA" id="ARBA00022723"/>
    </source>
</evidence>
<dbReference type="PIRSF" id="PIRSF000006">
    <property type="entry name" value="Cbb3-Cox_fixP"/>
    <property type="match status" value="1"/>
</dbReference>
<dbReference type="GO" id="GO:0020037">
    <property type="term" value="F:heme binding"/>
    <property type="evidence" value="ECO:0007669"/>
    <property type="project" value="InterPro"/>
</dbReference>
<evidence type="ECO:0000256" key="9">
    <source>
        <dbReference type="ARBA" id="ARBA00022692"/>
    </source>
</evidence>
<dbReference type="InterPro" id="IPR004678">
    <property type="entry name" value="Cyt_c_oxidase_cbb3_su3"/>
</dbReference>
<evidence type="ECO:0000256" key="2">
    <source>
        <dbReference type="ARBA" id="ARBA00004673"/>
    </source>
</evidence>
<evidence type="ECO:0000256" key="14">
    <source>
        <dbReference type="ARBA" id="ARBA00022989"/>
    </source>
</evidence>
<comment type="subunit">
    <text evidence="19">Component of the cbb3-type cytochrome c oxidase.</text>
</comment>
<keyword evidence="12 19" id="KW-0375">Hydrogen ion transport</keyword>
<dbReference type="InterPro" id="IPR009056">
    <property type="entry name" value="Cyt_c-like_dom"/>
</dbReference>
<evidence type="ECO:0000256" key="19">
    <source>
        <dbReference type="PIRNR" id="PIRNR000006"/>
    </source>
</evidence>
<feature type="domain" description="Cytochrome c" evidence="23">
    <location>
        <begin position="108"/>
        <end position="197"/>
    </location>
</feature>
<dbReference type="Proteomes" id="UP000289708">
    <property type="component" value="Unassembled WGS sequence"/>
</dbReference>
<evidence type="ECO:0000256" key="21">
    <source>
        <dbReference type="PIRSR" id="PIRSR000006-2"/>
    </source>
</evidence>
<dbReference type="PANTHER" id="PTHR33751">
    <property type="entry name" value="CBB3-TYPE CYTOCHROME C OXIDASE SUBUNIT FIXP"/>
    <property type="match status" value="1"/>
</dbReference>
<evidence type="ECO:0000256" key="13">
    <source>
        <dbReference type="ARBA" id="ARBA00022982"/>
    </source>
</evidence>
<dbReference type="GO" id="GO:0009055">
    <property type="term" value="F:electron transfer activity"/>
    <property type="evidence" value="ECO:0007669"/>
    <property type="project" value="InterPro"/>
</dbReference>
<feature type="binding site" description="axial binding residue" evidence="20">
    <location>
        <position position="266"/>
    </location>
    <ligand>
        <name>heme c</name>
        <dbReference type="ChEBI" id="CHEBI:61717"/>
        <label>1</label>
    </ligand>
    <ligandPart>
        <name>Fe</name>
        <dbReference type="ChEBI" id="CHEBI:18248"/>
    </ligandPart>
</feature>
<dbReference type="Pfam" id="PF14715">
    <property type="entry name" value="FixP_N"/>
    <property type="match status" value="1"/>
</dbReference>
<feature type="domain" description="Cytochrome c" evidence="23">
    <location>
        <begin position="208"/>
        <end position="289"/>
    </location>
</feature>
<dbReference type="InterPro" id="IPR038414">
    <property type="entry name" value="CcoP_N_sf"/>
</dbReference>
<evidence type="ECO:0000256" key="15">
    <source>
        <dbReference type="ARBA" id="ARBA00023002"/>
    </source>
</evidence>
<dbReference type="EMBL" id="RYFI01000016">
    <property type="protein sequence ID" value="RXF70908.1"/>
    <property type="molecule type" value="Genomic_DNA"/>
</dbReference>
<feature type="transmembrane region" description="Helical" evidence="22">
    <location>
        <begin position="32"/>
        <end position="50"/>
    </location>
</feature>
<keyword evidence="15 19" id="KW-0560">Oxidoreductase</keyword>
<dbReference type="UniPathway" id="UPA00705"/>
<keyword evidence="14 22" id="KW-1133">Transmembrane helix</keyword>
<dbReference type="Gene3D" id="6.10.280.130">
    <property type="match status" value="1"/>
</dbReference>
<keyword evidence="11" id="KW-0677">Repeat</keyword>
<feature type="binding site" description="covalent" evidence="21">
    <location>
        <position position="124"/>
    </location>
    <ligand>
        <name>heme c</name>
        <dbReference type="ChEBI" id="CHEBI:61717"/>
        <label>1</label>
    </ligand>
</feature>
<dbReference type="Pfam" id="PF13442">
    <property type="entry name" value="Cytochrome_CBB3"/>
    <property type="match status" value="1"/>
</dbReference>
<feature type="binding site" description="covalent" evidence="21">
    <location>
        <position position="121"/>
    </location>
    <ligand>
        <name>heme c</name>
        <dbReference type="ChEBI" id="CHEBI:61717"/>
        <label>1</label>
    </ligand>
</feature>
<dbReference type="RefSeq" id="WP_128778474.1">
    <property type="nucleotide sequence ID" value="NZ_RYFI01000016.1"/>
</dbReference>
<dbReference type="AlphaFoldDB" id="A0A4Q0MC47"/>
<evidence type="ECO:0000256" key="16">
    <source>
        <dbReference type="ARBA" id="ARBA00023004"/>
    </source>
</evidence>
<organism evidence="24 25">
    <name type="scientific">Hansschlegelia zhihuaiae</name>
    <dbReference type="NCBI Taxonomy" id="405005"/>
    <lineage>
        <taxon>Bacteria</taxon>
        <taxon>Pseudomonadati</taxon>
        <taxon>Pseudomonadota</taxon>
        <taxon>Alphaproteobacteria</taxon>
        <taxon>Hyphomicrobiales</taxon>
        <taxon>Methylopilaceae</taxon>
        <taxon>Hansschlegelia</taxon>
    </lineage>
</organism>
<keyword evidence="8 19" id="KW-0679">Respiratory chain</keyword>
<keyword evidence="25" id="KW-1185">Reference proteome</keyword>
<dbReference type="PROSITE" id="PS51007">
    <property type="entry name" value="CYTC"/>
    <property type="match status" value="2"/>
</dbReference>
<feature type="binding site" description="covalent" evidence="21">
    <location>
        <position position="224"/>
    </location>
    <ligand>
        <name>heme c</name>
        <dbReference type="ChEBI" id="CHEBI:61717"/>
        <label>2</label>
    </ligand>
</feature>
<evidence type="ECO:0000256" key="12">
    <source>
        <dbReference type="ARBA" id="ARBA00022781"/>
    </source>
</evidence>
<evidence type="ECO:0000256" key="7">
    <source>
        <dbReference type="ARBA" id="ARBA00022617"/>
    </source>
</evidence>
<keyword evidence="4 19" id="KW-0813">Transport</keyword>
<evidence type="ECO:0000256" key="22">
    <source>
        <dbReference type="SAM" id="Phobius"/>
    </source>
</evidence>
<keyword evidence="5 19" id="KW-1003">Cell membrane</keyword>
<comment type="subcellular location">
    <subcellularLocation>
        <location evidence="1 19">Cell inner membrane</location>
    </subcellularLocation>
</comment>
<dbReference type="GO" id="GO:0016491">
    <property type="term" value="F:oxidoreductase activity"/>
    <property type="evidence" value="ECO:0007669"/>
    <property type="project" value="UniProtKB-KW"/>
</dbReference>
<keyword evidence="6 19" id="KW-0997">Cell inner membrane</keyword>
<evidence type="ECO:0000256" key="6">
    <source>
        <dbReference type="ARBA" id="ARBA00022519"/>
    </source>
</evidence>
<comment type="cofactor">
    <cofactor evidence="19 21">
        <name>heme c</name>
        <dbReference type="ChEBI" id="CHEBI:61717"/>
    </cofactor>
    <text evidence="19 21">Binds 2 heme C groups per subunit.</text>
</comment>
<keyword evidence="9 22" id="KW-0812">Transmembrane</keyword>
<evidence type="ECO:0000256" key="18">
    <source>
        <dbReference type="ARBA" id="ARBA00023136"/>
    </source>
</evidence>
<accession>A0A4Q0MC47</accession>
<evidence type="ECO:0000256" key="5">
    <source>
        <dbReference type="ARBA" id="ARBA00022475"/>
    </source>
</evidence>
<evidence type="ECO:0000256" key="1">
    <source>
        <dbReference type="ARBA" id="ARBA00004533"/>
    </source>
</evidence>
<keyword evidence="17 19" id="KW-0406">Ion transport</keyword>
<dbReference type="GO" id="GO:0005886">
    <property type="term" value="C:plasma membrane"/>
    <property type="evidence" value="ECO:0007669"/>
    <property type="project" value="UniProtKB-SubCell"/>
</dbReference>
<protein>
    <recommendedName>
        <fullName evidence="19">Cbb3-type cytochrome c oxidase subunit</fullName>
    </recommendedName>
</protein>
<reference evidence="24 25" key="1">
    <citation type="submission" date="2018-12" db="EMBL/GenBank/DDBJ databases">
        <title>bacterium Hansschlegelia zhihuaiae S113.</title>
        <authorList>
            <person name="He J."/>
        </authorList>
    </citation>
    <scope>NUCLEOTIDE SEQUENCE [LARGE SCALE GENOMIC DNA]</scope>
    <source>
        <strain evidence="24 25">S 113</strain>
    </source>
</reference>
<evidence type="ECO:0000256" key="17">
    <source>
        <dbReference type="ARBA" id="ARBA00023065"/>
    </source>
</evidence>
<evidence type="ECO:0000256" key="8">
    <source>
        <dbReference type="ARBA" id="ARBA00022660"/>
    </source>
</evidence>
<gene>
    <name evidence="24" type="primary">ccoP</name>
    <name evidence="24" type="ORF">EK403_15980</name>
</gene>
<sequence length="293" mass="31398">MAVEERDPHSGYLTTGHEWNGIKELNTPVPRVVFVFLALTFAFSLVYWLLMPSFPVGTTYLKGLLGVDQRTAVTEELRRASASRAAWARRIETADYATIRADPNLMGLVRETGRPLFGDNCAVCHGTDAKGGPGFPNLTSGSWLWGGKPEDVARTLQVGINAAHPDTRASQMLAFGRDGMLSREDVDAVAAYVQSLSDRSVSSGPDAASAAAGAKVFASKCVACHGPAAKGSTSIGAPDLTDAFWIYGGDRSSIRASIWGGRQGHMPSWEARLTDLDRKILTLYVLDLGARAP</sequence>
<dbReference type="Gene3D" id="1.10.760.10">
    <property type="entry name" value="Cytochrome c-like domain"/>
    <property type="match status" value="2"/>
</dbReference>
<keyword evidence="7 19" id="KW-0349">Heme</keyword>
<dbReference type="InterPro" id="IPR036909">
    <property type="entry name" value="Cyt_c-like_dom_sf"/>
</dbReference>
<dbReference type="GO" id="GO:0006119">
    <property type="term" value="P:oxidative phosphorylation"/>
    <property type="evidence" value="ECO:0007669"/>
    <property type="project" value="UniProtKB-UniPathway"/>
</dbReference>
<keyword evidence="18 19" id="KW-0472">Membrane</keyword>
<comment type="function">
    <text evidence="19">C-type cytochrome. Part of the cbb3-type cytochrome c oxidase complex.</text>
</comment>
<evidence type="ECO:0000256" key="11">
    <source>
        <dbReference type="ARBA" id="ARBA00022737"/>
    </source>
</evidence>
<comment type="caution">
    <text evidence="24">The sequence shown here is derived from an EMBL/GenBank/DDBJ whole genome shotgun (WGS) entry which is preliminary data.</text>
</comment>
<keyword evidence="13 19" id="KW-0249">Electron transport</keyword>
<evidence type="ECO:0000256" key="4">
    <source>
        <dbReference type="ARBA" id="ARBA00022448"/>
    </source>
</evidence>
<evidence type="ECO:0000256" key="3">
    <source>
        <dbReference type="ARBA" id="ARBA00006113"/>
    </source>
</evidence>
<dbReference type="PANTHER" id="PTHR33751:SF1">
    <property type="entry name" value="CBB3-TYPE CYTOCHROME C OXIDASE SUBUNIT FIXP"/>
    <property type="match status" value="1"/>
</dbReference>
<keyword evidence="10 19" id="KW-0479">Metal-binding</keyword>
<dbReference type="InterPro" id="IPR050597">
    <property type="entry name" value="Cytochrome_c_Oxidase_Subunit"/>
</dbReference>
<feature type="binding site" description="axial binding residue" evidence="20">
    <location>
        <position position="125"/>
    </location>
    <ligand>
        <name>heme c</name>
        <dbReference type="ChEBI" id="CHEBI:61717"/>
        <label>1</label>
    </ligand>
    <ligandPart>
        <name>Fe</name>
        <dbReference type="ChEBI" id="CHEBI:18248"/>
    </ligandPart>
</feature>
<dbReference type="InterPro" id="IPR032858">
    <property type="entry name" value="CcoP_N"/>
</dbReference>
<keyword evidence="16 19" id="KW-0408">Iron</keyword>